<name>A0AAV0WR88_9HEMI</name>
<dbReference type="AlphaFoldDB" id="A0AAV0WR88"/>
<organism evidence="1 2">
    <name type="scientific">Macrosiphum euphorbiae</name>
    <name type="common">potato aphid</name>
    <dbReference type="NCBI Taxonomy" id="13131"/>
    <lineage>
        <taxon>Eukaryota</taxon>
        <taxon>Metazoa</taxon>
        <taxon>Ecdysozoa</taxon>
        <taxon>Arthropoda</taxon>
        <taxon>Hexapoda</taxon>
        <taxon>Insecta</taxon>
        <taxon>Pterygota</taxon>
        <taxon>Neoptera</taxon>
        <taxon>Paraneoptera</taxon>
        <taxon>Hemiptera</taxon>
        <taxon>Sternorrhyncha</taxon>
        <taxon>Aphidomorpha</taxon>
        <taxon>Aphidoidea</taxon>
        <taxon>Aphididae</taxon>
        <taxon>Macrosiphini</taxon>
        <taxon>Macrosiphum</taxon>
    </lineage>
</organism>
<comment type="caution">
    <text evidence="1">The sequence shown here is derived from an EMBL/GenBank/DDBJ whole genome shotgun (WGS) entry which is preliminary data.</text>
</comment>
<reference evidence="1 2" key="1">
    <citation type="submission" date="2023-01" db="EMBL/GenBank/DDBJ databases">
        <authorList>
            <person name="Whitehead M."/>
        </authorList>
    </citation>
    <scope>NUCLEOTIDE SEQUENCE [LARGE SCALE GENOMIC DNA]</scope>
</reference>
<protein>
    <submittedName>
        <fullName evidence="1">Uncharacterized protein</fullName>
    </submittedName>
</protein>
<evidence type="ECO:0000313" key="1">
    <source>
        <dbReference type="EMBL" id="CAI6358357.1"/>
    </source>
</evidence>
<dbReference type="EMBL" id="CARXXK010000002">
    <property type="protein sequence ID" value="CAI6358357.1"/>
    <property type="molecule type" value="Genomic_DNA"/>
</dbReference>
<evidence type="ECO:0000313" key="2">
    <source>
        <dbReference type="Proteomes" id="UP001160148"/>
    </source>
</evidence>
<gene>
    <name evidence="1" type="ORF">MEUPH1_LOCUS13880</name>
</gene>
<dbReference type="Proteomes" id="UP001160148">
    <property type="component" value="Unassembled WGS sequence"/>
</dbReference>
<keyword evidence="2" id="KW-1185">Reference proteome</keyword>
<sequence length="53" mass="6079">MTFCIRCSAHTIQLSVFDGLITTNLKVILEKARKVVKKLRTPTVSNMLKKKFK</sequence>
<accession>A0AAV0WR88</accession>
<proteinExistence type="predicted"/>